<organism evidence="5 6">
    <name type="scientific">Halalkalicoccus tibetensis</name>
    <dbReference type="NCBI Taxonomy" id="175632"/>
    <lineage>
        <taxon>Archaea</taxon>
        <taxon>Methanobacteriati</taxon>
        <taxon>Methanobacteriota</taxon>
        <taxon>Stenosarchaea group</taxon>
        <taxon>Halobacteria</taxon>
        <taxon>Halobacteriales</taxon>
        <taxon>Halococcaceae</taxon>
        <taxon>Halalkalicoccus</taxon>
    </lineage>
</organism>
<feature type="domain" description="D-galactarate/Altronate dehydratase C-terminal" evidence="4">
    <location>
        <begin position="249"/>
        <end position="367"/>
    </location>
</feature>
<sequence>MTLQQAHIQFDGFERSAGTVGIRNRVLVLPSVICSHIVAENIGEQIQNAVVAPHDHGCAQIGSDKEQTQRTYIGIGTNPNIAGVLVVGLGCEGLQSGDVAELLDQAGCAVKEISIQDVGGTDPCIEQGTQIAKELVSDAQTTGRVHADLSDLTVGIVASDCDSSSLDIADPIIGKAAKSVTEAGGRVLVAGSERVLPHRGALQSRLDATAQNQLEELYGRHEGNVSRTARVEEKARQVDFEALSRLWDDQPIDEIIPYGGTPNFKTGVGLLDAPSRFSEAATGLAAAGAQLVLHSTSEGIPAGHPLVPILKITGDEDTYAALPNDIDINANAASADDVLQAIGETANGEQTCTEKHGLTTFAITRVGPSM</sequence>
<evidence type="ECO:0000256" key="1">
    <source>
        <dbReference type="ARBA" id="ARBA00010986"/>
    </source>
</evidence>
<name>A0ABD5V6U1_9EURY</name>
<evidence type="ECO:0000259" key="3">
    <source>
        <dbReference type="Pfam" id="PF04295"/>
    </source>
</evidence>
<dbReference type="InterPro" id="IPR052172">
    <property type="entry name" value="UxaA_altronate/galactarate_dh"/>
</dbReference>
<keyword evidence="2" id="KW-0456">Lyase</keyword>
<dbReference type="InterPro" id="IPR007392">
    <property type="entry name" value="GD_AH_second"/>
</dbReference>
<evidence type="ECO:0000256" key="2">
    <source>
        <dbReference type="ARBA" id="ARBA00023239"/>
    </source>
</evidence>
<feature type="domain" description="D-galactarate/Altronate dehydratase second" evidence="3">
    <location>
        <begin position="12"/>
        <end position="139"/>
    </location>
</feature>
<reference evidence="5 6" key="1">
    <citation type="journal article" date="2019" name="Int. J. Syst. Evol. Microbiol.">
        <title>The Global Catalogue of Microorganisms (GCM) 10K type strain sequencing project: providing services to taxonomists for standard genome sequencing and annotation.</title>
        <authorList>
            <consortium name="The Broad Institute Genomics Platform"/>
            <consortium name="The Broad Institute Genome Sequencing Center for Infectious Disease"/>
            <person name="Wu L."/>
            <person name="Ma J."/>
        </authorList>
    </citation>
    <scope>NUCLEOTIDE SEQUENCE [LARGE SCALE GENOMIC DNA]</scope>
    <source>
        <strain evidence="5 6">CGMCC 1.3240</strain>
    </source>
</reference>
<dbReference type="PANTHER" id="PTHR30536">
    <property type="entry name" value="ALTRONATE/GALACTARATE DEHYDRATASE"/>
    <property type="match status" value="1"/>
</dbReference>
<gene>
    <name evidence="5" type="ORF">ACFQGH_18560</name>
</gene>
<dbReference type="GO" id="GO:0016829">
    <property type="term" value="F:lyase activity"/>
    <property type="evidence" value="ECO:0007669"/>
    <property type="project" value="UniProtKB-KW"/>
</dbReference>
<evidence type="ECO:0000313" key="5">
    <source>
        <dbReference type="EMBL" id="MFC6907187.1"/>
    </source>
</evidence>
<accession>A0ABD5V6U1</accession>
<keyword evidence="5" id="KW-0378">Hydrolase</keyword>
<dbReference type="GO" id="GO:0016787">
    <property type="term" value="F:hydrolase activity"/>
    <property type="evidence" value="ECO:0007669"/>
    <property type="project" value="UniProtKB-KW"/>
</dbReference>
<keyword evidence="6" id="KW-1185">Reference proteome</keyword>
<proteinExistence type="inferred from homology"/>
<dbReference type="RefSeq" id="WP_340605778.1">
    <property type="nucleotide sequence ID" value="NZ_JBBMXV010000007.1"/>
</dbReference>
<comment type="caution">
    <text evidence="5">The sequence shown here is derived from an EMBL/GenBank/DDBJ whole genome shotgun (WGS) entry which is preliminary data.</text>
</comment>
<dbReference type="Proteomes" id="UP001596312">
    <property type="component" value="Unassembled WGS sequence"/>
</dbReference>
<evidence type="ECO:0000259" key="4">
    <source>
        <dbReference type="Pfam" id="PF20629"/>
    </source>
</evidence>
<evidence type="ECO:0000313" key="6">
    <source>
        <dbReference type="Proteomes" id="UP001596312"/>
    </source>
</evidence>
<comment type="similarity">
    <text evidence="1">Belongs to the UxaA family.</text>
</comment>
<protein>
    <submittedName>
        <fullName evidence="5">UxaA family hydrolase</fullName>
    </submittedName>
</protein>
<dbReference type="InterPro" id="IPR048332">
    <property type="entry name" value="GD_AH_C"/>
</dbReference>
<dbReference type="AlphaFoldDB" id="A0ABD5V6U1"/>
<dbReference type="Pfam" id="PF04295">
    <property type="entry name" value="GD_AH_second"/>
    <property type="match status" value="1"/>
</dbReference>
<dbReference type="Pfam" id="PF20629">
    <property type="entry name" value="GD_AH_C"/>
    <property type="match status" value="1"/>
</dbReference>
<dbReference type="PANTHER" id="PTHR30536:SF5">
    <property type="entry name" value="ALTRONATE DEHYDRATASE"/>
    <property type="match status" value="1"/>
</dbReference>
<dbReference type="EMBL" id="JBHSXQ010000007">
    <property type="protein sequence ID" value="MFC6907187.1"/>
    <property type="molecule type" value="Genomic_DNA"/>
</dbReference>